<dbReference type="InterPro" id="IPR010099">
    <property type="entry name" value="SDR39U1"/>
</dbReference>
<evidence type="ECO:0000259" key="2">
    <source>
        <dbReference type="Pfam" id="PF08338"/>
    </source>
</evidence>
<dbReference type="PANTHER" id="PTHR11092">
    <property type="entry name" value="SUGAR NUCLEOTIDE EPIMERASE RELATED"/>
    <property type="match status" value="1"/>
</dbReference>
<feature type="compositionally biased region" description="Low complexity" evidence="1">
    <location>
        <begin position="37"/>
        <end position="57"/>
    </location>
</feature>
<feature type="region of interest" description="Disordered" evidence="1">
    <location>
        <begin position="37"/>
        <end position="62"/>
    </location>
</feature>
<dbReference type="NCBIfam" id="TIGR01777">
    <property type="entry name" value="yfcH"/>
    <property type="match status" value="1"/>
</dbReference>
<protein>
    <recommendedName>
        <fullName evidence="2">DUF1731 domain-containing protein</fullName>
    </recommendedName>
</protein>
<dbReference type="InterPro" id="IPR036291">
    <property type="entry name" value="NAD(P)-bd_dom_sf"/>
</dbReference>
<dbReference type="InterPro" id="IPR013549">
    <property type="entry name" value="DUF1731"/>
</dbReference>
<dbReference type="Gene3D" id="3.40.50.720">
    <property type="entry name" value="NAD(P)-binding Rossmann-like Domain"/>
    <property type="match status" value="1"/>
</dbReference>
<evidence type="ECO:0000256" key="1">
    <source>
        <dbReference type="SAM" id="MobiDB-lite"/>
    </source>
</evidence>
<reference evidence="3" key="1">
    <citation type="submission" date="2021-01" db="EMBL/GenBank/DDBJ databases">
        <authorList>
            <person name="Corre E."/>
            <person name="Pelletier E."/>
            <person name="Niang G."/>
            <person name="Scheremetjew M."/>
            <person name="Finn R."/>
            <person name="Kale V."/>
            <person name="Holt S."/>
            <person name="Cochrane G."/>
            <person name="Meng A."/>
            <person name="Brown T."/>
            <person name="Cohen L."/>
        </authorList>
    </citation>
    <scope>NUCLEOTIDE SEQUENCE</scope>
    <source>
        <strain evidence="3">MM31A-1</strain>
    </source>
</reference>
<dbReference type="EMBL" id="HBIO01021633">
    <property type="protein sequence ID" value="CAE0471817.1"/>
    <property type="molecule type" value="Transcribed_RNA"/>
</dbReference>
<organism evidence="3">
    <name type="scientific">Chaetoceros debilis</name>
    <dbReference type="NCBI Taxonomy" id="122233"/>
    <lineage>
        <taxon>Eukaryota</taxon>
        <taxon>Sar</taxon>
        <taxon>Stramenopiles</taxon>
        <taxon>Ochrophyta</taxon>
        <taxon>Bacillariophyta</taxon>
        <taxon>Coscinodiscophyceae</taxon>
        <taxon>Chaetocerotophycidae</taxon>
        <taxon>Chaetocerotales</taxon>
        <taxon>Chaetocerotaceae</taxon>
        <taxon>Chaetoceros</taxon>
    </lineage>
</organism>
<evidence type="ECO:0000313" key="3">
    <source>
        <dbReference type="EMBL" id="CAE0471817.1"/>
    </source>
</evidence>
<feature type="compositionally biased region" description="Low complexity" evidence="1">
    <location>
        <begin position="250"/>
        <end position="260"/>
    </location>
</feature>
<feature type="domain" description="DUF1731" evidence="2">
    <location>
        <begin position="385"/>
        <end position="431"/>
    </location>
</feature>
<feature type="region of interest" description="Disordered" evidence="1">
    <location>
        <begin position="245"/>
        <end position="267"/>
    </location>
</feature>
<dbReference type="PANTHER" id="PTHR11092:SF0">
    <property type="entry name" value="EPIMERASE FAMILY PROTEIN SDR39U1"/>
    <property type="match status" value="1"/>
</dbReference>
<accession>A0A7S3QB15</accession>
<dbReference type="SUPFAM" id="SSF51735">
    <property type="entry name" value="NAD(P)-binding Rossmann-fold domains"/>
    <property type="match status" value="1"/>
</dbReference>
<proteinExistence type="predicted"/>
<dbReference type="Pfam" id="PF08338">
    <property type="entry name" value="DUF1731"/>
    <property type="match status" value="1"/>
</dbReference>
<name>A0A7S3QB15_9STRA</name>
<gene>
    <name evidence="3" type="ORF">CDEB00056_LOCUS16670</name>
</gene>
<sequence>MQRTQKGSVMAFAVFIASARRPSISLFATASRSASSNIRTMATSSSSSSADDNTTSMPTSTSPYHTVAITGASGMLGTALIDELSKMKDGLCGKPIRVVKLQRGDSTEDDELVATNTSSIHTDTDTDTDIDTDTDTNEMVTTSMNWNPHADGSSSSSSAINANALKSIDSLVHLAGENVGSGLLPGPLGWLGIHAWSQKKKDIILSSRVGPTKALASAIAGCETSTNYIVASGVGVYGSDFMEGDDNEESLSSSSSSSPDESTDISHTTGFLADVSREWEGASALPTNSDNRAINLRLAPILSKNGGALGKLYPIFFLGGGGIVGSGKQYFSYISARDAARAIVHVMEKDSLKGPVNLVAPTPATNADFTHALGKILKRPTIIPLPAFAVKLMFGEMGEEMLLGGVKAAPKKLLKSGFEFQHETIEDALQSAVDESI</sequence>
<dbReference type="AlphaFoldDB" id="A0A7S3QB15"/>